<dbReference type="EMBL" id="CP058952">
    <property type="protein sequence ID" value="QLI81095.1"/>
    <property type="molecule type" value="Genomic_DNA"/>
</dbReference>
<evidence type="ECO:0000313" key="4">
    <source>
        <dbReference type="Proteomes" id="UP000510822"/>
    </source>
</evidence>
<dbReference type="Pfam" id="PF02410">
    <property type="entry name" value="RsfS"/>
    <property type="match status" value="1"/>
</dbReference>
<dbReference type="InterPro" id="IPR043519">
    <property type="entry name" value="NT_sf"/>
</dbReference>
<name>A0A7D5V8Z3_9NEIS</name>
<dbReference type="PANTHER" id="PTHR21043:SF0">
    <property type="entry name" value="MITOCHONDRIAL ASSEMBLY OF RIBOSOMAL LARGE SUBUNIT PROTEIN 1"/>
    <property type="match status" value="1"/>
</dbReference>
<dbReference type="GO" id="GO:0005737">
    <property type="term" value="C:cytoplasm"/>
    <property type="evidence" value="ECO:0007669"/>
    <property type="project" value="UniProtKB-SubCell"/>
</dbReference>
<reference evidence="3 4" key="1">
    <citation type="journal article" date="2016" name="Int. J. Syst. Evol. Microbiol.">
        <title>Chitinibacter fontanus sp. nov., isolated from a spring.</title>
        <authorList>
            <person name="Sheu S.Y."/>
            <person name="Li Y.S."/>
            <person name="Young C.C."/>
            <person name="Chen W.M."/>
        </authorList>
    </citation>
    <scope>NUCLEOTIDE SEQUENCE [LARGE SCALE GENOMIC DNA]</scope>
    <source>
        <strain evidence="3 4">STM-7</strain>
    </source>
</reference>
<proteinExistence type="inferred from homology"/>
<dbReference type="HAMAP" id="MF_01477">
    <property type="entry name" value="Iojap_RsfS"/>
    <property type="match status" value="1"/>
</dbReference>
<organism evidence="3 4">
    <name type="scientific">Chitinibacter fontanus</name>
    <dbReference type="NCBI Taxonomy" id="1737446"/>
    <lineage>
        <taxon>Bacteria</taxon>
        <taxon>Pseudomonadati</taxon>
        <taxon>Pseudomonadota</taxon>
        <taxon>Betaproteobacteria</taxon>
        <taxon>Neisseriales</taxon>
        <taxon>Chitinibacteraceae</taxon>
        <taxon>Chitinibacter</taxon>
    </lineage>
</organism>
<comment type="subunit">
    <text evidence="2">Interacts with ribosomal protein uL14 (rplN).</text>
</comment>
<comment type="subcellular location">
    <subcellularLocation>
        <location evidence="2">Cytoplasm</location>
    </subcellularLocation>
</comment>
<dbReference type="GO" id="GO:0090071">
    <property type="term" value="P:negative regulation of ribosome biogenesis"/>
    <property type="evidence" value="ECO:0007669"/>
    <property type="project" value="UniProtKB-UniRule"/>
</dbReference>
<evidence type="ECO:0000313" key="3">
    <source>
        <dbReference type="EMBL" id="QLI81095.1"/>
    </source>
</evidence>
<dbReference type="Proteomes" id="UP000510822">
    <property type="component" value="Chromosome"/>
</dbReference>
<gene>
    <name evidence="2 3" type="primary">rsfS</name>
    <name evidence="3" type="ORF">HZU75_05870</name>
</gene>
<dbReference type="SUPFAM" id="SSF81301">
    <property type="entry name" value="Nucleotidyltransferase"/>
    <property type="match status" value="1"/>
</dbReference>
<accession>A0A7D5V8Z3</accession>
<comment type="function">
    <text evidence="2">Functions as a ribosomal silencing factor. Interacts with ribosomal protein uL14 (rplN), blocking formation of intersubunit bridge B8. Prevents association of the 30S and 50S ribosomal subunits and the formation of functional ribosomes, thus repressing translation.</text>
</comment>
<comment type="similarity">
    <text evidence="1 2">Belongs to the Iojap/RsfS family.</text>
</comment>
<dbReference type="AlphaFoldDB" id="A0A7D5V8Z3"/>
<sequence>MNETLIAMRDIAVNALEDIKAKEIQVLDTSKLTDLFECMIVATGDSNRQVRALANNVAVDLKAKGYEIMSTEGEETGEWVLVDAGSLVVHVMLPAVRDYYDLEQLWGGQKPTFNPMGRAWSAANTVDD</sequence>
<dbReference type="GO" id="GO:0043023">
    <property type="term" value="F:ribosomal large subunit binding"/>
    <property type="evidence" value="ECO:0007669"/>
    <property type="project" value="TreeGrafter"/>
</dbReference>
<protein>
    <recommendedName>
        <fullName evidence="2">Ribosomal silencing factor RsfS</fullName>
    </recommendedName>
</protein>
<evidence type="ECO:0000256" key="2">
    <source>
        <dbReference type="HAMAP-Rule" id="MF_01477"/>
    </source>
</evidence>
<keyword evidence="2" id="KW-0963">Cytoplasm</keyword>
<dbReference type="InterPro" id="IPR004394">
    <property type="entry name" value="Iojap/RsfS/C7orf30"/>
</dbReference>
<dbReference type="PANTHER" id="PTHR21043">
    <property type="entry name" value="IOJAP SUPERFAMILY ORTHOLOG"/>
    <property type="match status" value="1"/>
</dbReference>
<keyword evidence="4" id="KW-1185">Reference proteome</keyword>
<keyword evidence="2" id="KW-0810">Translation regulation</keyword>
<keyword evidence="2" id="KW-0678">Repressor</keyword>
<dbReference type="RefSeq" id="WP_180308226.1">
    <property type="nucleotide sequence ID" value="NZ_CP058952.1"/>
</dbReference>
<dbReference type="GO" id="GO:0017148">
    <property type="term" value="P:negative regulation of translation"/>
    <property type="evidence" value="ECO:0007669"/>
    <property type="project" value="UniProtKB-UniRule"/>
</dbReference>
<dbReference type="GO" id="GO:0042256">
    <property type="term" value="P:cytosolic ribosome assembly"/>
    <property type="evidence" value="ECO:0007669"/>
    <property type="project" value="UniProtKB-UniRule"/>
</dbReference>
<dbReference type="NCBIfam" id="TIGR00090">
    <property type="entry name" value="rsfS_iojap_ybeB"/>
    <property type="match status" value="1"/>
</dbReference>
<dbReference type="KEGG" id="cfon:HZU75_05870"/>
<dbReference type="Gene3D" id="3.30.460.10">
    <property type="entry name" value="Beta Polymerase, domain 2"/>
    <property type="match status" value="1"/>
</dbReference>
<evidence type="ECO:0000256" key="1">
    <source>
        <dbReference type="ARBA" id="ARBA00010574"/>
    </source>
</evidence>